<name>A0A840S9Q2_9BURK</name>
<dbReference type="Pfam" id="PF06527">
    <property type="entry name" value="TniQ"/>
    <property type="match status" value="1"/>
</dbReference>
<protein>
    <submittedName>
        <fullName evidence="4">Transposase</fullName>
    </submittedName>
</protein>
<reference evidence="4 5" key="1">
    <citation type="submission" date="2020-08" db="EMBL/GenBank/DDBJ databases">
        <title>Genomic Encyclopedia of Type Strains, Phase IV (KMG-IV): sequencing the most valuable type-strain genomes for metagenomic binning, comparative biology and taxonomic classification.</title>
        <authorList>
            <person name="Goeker M."/>
        </authorList>
    </citation>
    <scope>NUCLEOTIDE SEQUENCE [LARGE SCALE GENOMIC DNA]</scope>
    <source>
        <strain evidence="4 5">DSM 23958</strain>
    </source>
</reference>
<feature type="region of interest" description="Disordered" evidence="1">
    <location>
        <begin position="310"/>
        <end position="331"/>
    </location>
</feature>
<keyword evidence="5" id="KW-1185">Reference proteome</keyword>
<evidence type="ECO:0000313" key="4">
    <source>
        <dbReference type="EMBL" id="MBB5206363.1"/>
    </source>
</evidence>
<organism evidence="4 5">
    <name type="scientific">Inhella inkyongensis</name>
    <dbReference type="NCBI Taxonomy" id="392593"/>
    <lineage>
        <taxon>Bacteria</taxon>
        <taxon>Pseudomonadati</taxon>
        <taxon>Pseudomonadota</taxon>
        <taxon>Betaproteobacteria</taxon>
        <taxon>Burkholderiales</taxon>
        <taxon>Sphaerotilaceae</taxon>
        <taxon>Inhella</taxon>
    </lineage>
</organism>
<accession>A0A840S9Q2</accession>
<sequence>MLEALPGETLFSLCSRHHRMWGFSASEFTCEALFGGRRAGVHHDLPNSLSRFEMLTRGAYGPAADLALDRTVLKFYAPFLTPSDIASAVTSMSSPSVSGLKFRLGLLTSRFRAHHPLKACEECMAKDAHDHGWVPWRLVHQFPGVWTCVFHGAPLLECSVKANGVERFMWQLPSRQSLALRPAAGYAAREARSRLARLIHELVQAGQSAEWLRAGAVQTTLRSRMCEQGWITPNGHLRLAPASRGFAAHLAALSDLPDLAGLNVSEELAYAWIGRMARPLRSGAHPLRQLLLIDWLFQSVDDFVHTHTRASHAELGSAPREARKPCSYEDVSKQSRKAQAIKHLRSGGSARSVAAALGIDVGTAMAWGAEAGIVPTRRPKSLVPQVRQALIRDLSSGHSKGEAALQHGVSIQIITRLLRTEPGLRSAWQQAVFKTVQRAHRDSWLGAAANHPGISNKLLRAINPAGFAWLYRHDREWLNLHAPQRAVDIARRSPVRWDERDMELSAAVRRATLQLQSHDRTKPVKLWEIVQLLPELRAKMSVVRRLPLTAQAIEEAIGRAFRRRTNELPG</sequence>
<evidence type="ECO:0000313" key="5">
    <source>
        <dbReference type="Proteomes" id="UP000554837"/>
    </source>
</evidence>
<dbReference type="EMBL" id="JACHHO010000010">
    <property type="protein sequence ID" value="MBB5206363.1"/>
    <property type="molecule type" value="Genomic_DNA"/>
</dbReference>
<feature type="domain" description="TniQ" evidence="2">
    <location>
        <begin position="3"/>
        <end position="155"/>
    </location>
</feature>
<gene>
    <name evidence="4" type="ORF">HNQ51_003709</name>
</gene>
<dbReference type="RefSeq" id="WP_175423509.1">
    <property type="nucleotide sequence ID" value="NZ_CP040709.1"/>
</dbReference>
<dbReference type="Pfam" id="PF15978">
    <property type="entry name" value="TnsD"/>
    <property type="match status" value="1"/>
</dbReference>
<evidence type="ECO:0000259" key="3">
    <source>
        <dbReference type="Pfam" id="PF15978"/>
    </source>
</evidence>
<dbReference type="InterPro" id="IPR032750">
    <property type="entry name" value="TnsD_C"/>
</dbReference>
<evidence type="ECO:0000256" key="1">
    <source>
        <dbReference type="SAM" id="MobiDB-lite"/>
    </source>
</evidence>
<feature type="compositionally biased region" description="Basic and acidic residues" evidence="1">
    <location>
        <begin position="320"/>
        <end position="331"/>
    </location>
</feature>
<evidence type="ECO:0000259" key="2">
    <source>
        <dbReference type="Pfam" id="PF06527"/>
    </source>
</evidence>
<comment type="caution">
    <text evidence="4">The sequence shown here is derived from an EMBL/GenBank/DDBJ whole genome shotgun (WGS) entry which is preliminary data.</text>
</comment>
<dbReference type="AlphaFoldDB" id="A0A840S9Q2"/>
<dbReference type="InterPro" id="IPR009492">
    <property type="entry name" value="TniQ"/>
</dbReference>
<dbReference type="Proteomes" id="UP000554837">
    <property type="component" value="Unassembled WGS sequence"/>
</dbReference>
<feature type="domain" description="Transposon Tn7 transposition protein TnsD C-terminal" evidence="3">
    <location>
        <begin position="196"/>
        <end position="553"/>
    </location>
</feature>
<proteinExistence type="predicted"/>